<keyword evidence="2" id="KW-0479">Metal-binding</keyword>
<dbReference type="InterPro" id="IPR006913">
    <property type="entry name" value="CENP-V/GFA"/>
</dbReference>
<dbReference type="RefSeq" id="WP_138016556.1">
    <property type="nucleotide sequence ID" value="NZ_SULI01000013.1"/>
</dbReference>
<sequence length="149" mass="16350">MSTKTGQCMCGAVSFTATNVPSEFGSCYCDMCKRWTGSRMMGVHVNSDDLVVSGQDAVSTIKSSDWAERAFCNKCGSGLWYRVTEDPYANGVSIAVGLLDDTSDMKLVTEYYVDRKTCAYDFPPERQQLTEAEVIEMFAPPADQGDSSK</sequence>
<accession>A0A4U7N158</accession>
<dbReference type="Proteomes" id="UP000306575">
    <property type="component" value="Unassembled WGS sequence"/>
</dbReference>
<dbReference type="AlphaFoldDB" id="A0A4U7N158"/>
<evidence type="ECO:0000259" key="5">
    <source>
        <dbReference type="PROSITE" id="PS51891"/>
    </source>
</evidence>
<dbReference type="PANTHER" id="PTHR33337">
    <property type="entry name" value="GFA DOMAIN-CONTAINING PROTEIN"/>
    <property type="match status" value="1"/>
</dbReference>
<dbReference type="SUPFAM" id="SSF51316">
    <property type="entry name" value="Mss4-like"/>
    <property type="match status" value="1"/>
</dbReference>
<name>A0A4U7N158_9RHOB</name>
<dbReference type="PROSITE" id="PS51891">
    <property type="entry name" value="CENP_V_GFA"/>
    <property type="match status" value="1"/>
</dbReference>
<proteinExistence type="inferred from homology"/>
<dbReference type="Pfam" id="PF04828">
    <property type="entry name" value="GFA"/>
    <property type="match status" value="1"/>
</dbReference>
<dbReference type="GO" id="GO:0046872">
    <property type="term" value="F:metal ion binding"/>
    <property type="evidence" value="ECO:0007669"/>
    <property type="project" value="UniProtKB-KW"/>
</dbReference>
<evidence type="ECO:0000256" key="4">
    <source>
        <dbReference type="ARBA" id="ARBA00023239"/>
    </source>
</evidence>
<evidence type="ECO:0000313" key="7">
    <source>
        <dbReference type="Proteomes" id="UP000306575"/>
    </source>
</evidence>
<evidence type="ECO:0000313" key="6">
    <source>
        <dbReference type="EMBL" id="TKZ19372.1"/>
    </source>
</evidence>
<evidence type="ECO:0000256" key="1">
    <source>
        <dbReference type="ARBA" id="ARBA00005495"/>
    </source>
</evidence>
<comment type="caution">
    <text evidence="6">The sequence shown here is derived from an EMBL/GenBank/DDBJ whole genome shotgun (WGS) entry which is preliminary data.</text>
</comment>
<protein>
    <submittedName>
        <fullName evidence="6">GFA family protein</fullName>
    </submittedName>
</protein>
<keyword evidence="4" id="KW-0456">Lyase</keyword>
<reference evidence="6 7" key="1">
    <citation type="submission" date="2019-04" db="EMBL/GenBank/DDBJ databases">
        <title>Genome sequence of Pelagicola litoralis CL-ES2.</title>
        <authorList>
            <person name="Cao J."/>
        </authorList>
    </citation>
    <scope>NUCLEOTIDE SEQUENCE [LARGE SCALE GENOMIC DNA]</scope>
    <source>
        <strain evidence="6 7">CL-ES2</strain>
    </source>
</reference>
<feature type="domain" description="CENP-V/GFA" evidence="5">
    <location>
        <begin position="4"/>
        <end position="121"/>
    </location>
</feature>
<dbReference type="InterPro" id="IPR011057">
    <property type="entry name" value="Mss4-like_sf"/>
</dbReference>
<dbReference type="Gene3D" id="3.90.1590.10">
    <property type="entry name" value="glutathione-dependent formaldehyde- activating enzyme (gfa)"/>
    <property type="match status" value="1"/>
</dbReference>
<comment type="similarity">
    <text evidence="1">Belongs to the Gfa family.</text>
</comment>
<organism evidence="6 7">
    <name type="scientific">Shimia litoralis</name>
    <dbReference type="NCBI Taxonomy" id="420403"/>
    <lineage>
        <taxon>Bacteria</taxon>
        <taxon>Pseudomonadati</taxon>
        <taxon>Pseudomonadota</taxon>
        <taxon>Alphaproteobacteria</taxon>
        <taxon>Rhodobacterales</taxon>
        <taxon>Roseobacteraceae</taxon>
    </lineage>
</organism>
<gene>
    <name evidence="6" type="ORF">FAP39_11530</name>
</gene>
<dbReference type="GO" id="GO:0016846">
    <property type="term" value="F:carbon-sulfur lyase activity"/>
    <property type="evidence" value="ECO:0007669"/>
    <property type="project" value="InterPro"/>
</dbReference>
<dbReference type="PANTHER" id="PTHR33337:SF40">
    <property type="entry name" value="CENP-V_GFA DOMAIN-CONTAINING PROTEIN-RELATED"/>
    <property type="match status" value="1"/>
</dbReference>
<evidence type="ECO:0000256" key="2">
    <source>
        <dbReference type="ARBA" id="ARBA00022723"/>
    </source>
</evidence>
<dbReference type="OrthoDB" id="9807246at2"/>
<evidence type="ECO:0000256" key="3">
    <source>
        <dbReference type="ARBA" id="ARBA00022833"/>
    </source>
</evidence>
<keyword evidence="3" id="KW-0862">Zinc</keyword>
<keyword evidence="7" id="KW-1185">Reference proteome</keyword>
<dbReference type="EMBL" id="SULI01000013">
    <property type="protein sequence ID" value="TKZ19372.1"/>
    <property type="molecule type" value="Genomic_DNA"/>
</dbReference>